<accession>A0A2T1GCW6</accession>
<dbReference type="RefSeq" id="WP_106306586.1">
    <property type="nucleotide sequence ID" value="NZ_PVWO01000200.1"/>
</dbReference>
<evidence type="ECO:0000313" key="3">
    <source>
        <dbReference type="EMBL" id="PSB55244.1"/>
    </source>
</evidence>
<feature type="region of interest" description="Disordered" evidence="1">
    <location>
        <begin position="25"/>
        <end position="49"/>
    </location>
</feature>
<keyword evidence="4" id="KW-1185">Reference proteome</keyword>
<reference evidence="3 4" key="1">
    <citation type="submission" date="2018-03" db="EMBL/GenBank/DDBJ databases">
        <title>The ancient ancestry and fast evolution of plastids.</title>
        <authorList>
            <person name="Moore K.R."/>
            <person name="Magnabosco C."/>
            <person name="Momper L."/>
            <person name="Gold D.A."/>
            <person name="Bosak T."/>
            <person name="Fournier G.P."/>
        </authorList>
    </citation>
    <scope>NUCLEOTIDE SEQUENCE [LARGE SCALE GENOMIC DNA]</scope>
    <source>
        <strain evidence="3 4">CCALA 037</strain>
    </source>
</reference>
<feature type="signal peptide" evidence="2">
    <location>
        <begin position="1"/>
        <end position="25"/>
    </location>
</feature>
<comment type="caution">
    <text evidence="3">The sequence shown here is derived from an EMBL/GenBank/DDBJ whole genome shotgun (WGS) entry which is preliminary data.</text>
</comment>
<keyword evidence="2" id="KW-0732">Signal</keyword>
<evidence type="ECO:0000256" key="1">
    <source>
        <dbReference type="SAM" id="MobiDB-lite"/>
    </source>
</evidence>
<evidence type="ECO:0000256" key="2">
    <source>
        <dbReference type="SAM" id="SignalP"/>
    </source>
</evidence>
<dbReference type="OrthoDB" id="9840821at2"/>
<protein>
    <submittedName>
        <fullName evidence="3">Uncharacterized protein</fullName>
    </submittedName>
</protein>
<name>A0A2T1GCW6_9CYAN</name>
<feature type="compositionally biased region" description="Polar residues" evidence="1">
    <location>
        <begin position="25"/>
        <end position="34"/>
    </location>
</feature>
<dbReference type="AlphaFoldDB" id="A0A2T1GCW6"/>
<organism evidence="3 4">
    <name type="scientific">Chamaesiphon polymorphus CCALA 037</name>
    <dbReference type="NCBI Taxonomy" id="2107692"/>
    <lineage>
        <taxon>Bacteria</taxon>
        <taxon>Bacillati</taxon>
        <taxon>Cyanobacteriota</taxon>
        <taxon>Cyanophyceae</taxon>
        <taxon>Gomontiellales</taxon>
        <taxon>Chamaesiphonaceae</taxon>
        <taxon>Chamaesiphon</taxon>
    </lineage>
</organism>
<evidence type="ECO:0000313" key="4">
    <source>
        <dbReference type="Proteomes" id="UP000238937"/>
    </source>
</evidence>
<dbReference type="Proteomes" id="UP000238937">
    <property type="component" value="Unassembled WGS sequence"/>
</dbReference>
<feature type="chain" id="PRO_5015498255" evidence="2">
    <location>
        <begin position="26"/>
        <end position="105"/>
    </location>
</feature>
<proteinExistence type="predicted"/>
<gene>
    <name evidence="3" type="ORF">C7B77_15625</name>
</gene>
<sequence length="105" mass="11586">MKLFRTPACLLLGLSLSLIPTIASAQSNDPFNGSDSRDPFRRASGGDTSGLLNLINQAQINSKNNPNFESEQREQLNSATQDFRARQLQELRRTKTAPATNVKPK</sequence>
<dbReference type="EMBL" id="PVWO01000200">
    <property type="protein sequence ID" value="PSB55244.1"/>
    <property type="molecule type" value="Genomic_DNA"/>
</dbReference>